<reference evidence="2" key="2">
    <citation type="submission" date="2023-07" db="EMBL/GenBank/DDBJ databases">
        <title>Genome of Winogradskyella sp. E313.</title>
        <authorList>
            <person name="Zhou Y."/>
        </authorList>
    </citation>
    <scope>NUCLEOTIDE SEQUENCE [LARGE SCALE GENOMIC DNA]</scope>
    <source>
        <strain evidence="2">E313</strain>
    </source>
</reference>
<dbReference type="InterPro" id="IPR051783">
    <property type="entry name" value="NAD(P)-dependent_oxidoreduct"/>
</dbReference>
<organism evidence="1 2">
    <name type="scientific">Winogradskyella immobilis</name>
    <dbReference type="NCBI Taxonomy" id="2816852"/>
    <lineage>
        <taxon>Bacteria</taxon>
        <taxon>Pseudomonadati</taxon>
        <taxon>Bacteroidota</taxon>
        <taxon>Flavobacteriia</taxon>
        <taxon>Flavobacteriales</taxon>
        <taxon>Flavobacteriaceae</taxon>
        <taxon>Winogradskyella</taxon>
    </lineage>
</organism>
<name>A0ABS8EQF7_9FLAO</name>
<dbReference type="Gene3D" id="3.40.50.720">
    <property type="entry name" value="NAD(P)-binding Rossmann-like Domain"/>
    <property type="match status" value="1"/>
</dbReference>
<dbReference type="EMBL" id="JAFMPT010000023">
    <property type="protein sequence ID" value="MCC1485446.1"/>
    <property type="molecule type" value="Genomic_DNA"/>
</dbReference>
<protein>
    <submittedName>
        <fullName evidence="1">SDR family NAD(P)-dependent oxidoreductase</fullName>
    </submittedName>
</protein>
<dbReference type="InterPro" id="IPR036291">
    <property type="entry name" value="NAD(P)-bd_dom_sf"/>
</dbReference>
<dbReference type="SUPFAM" id="SSF51735">
    <property type="entry name" value="NAD(P)-binding Rossmann-fold domains"/>
    <property type="match status" value="1"/>
</dbReference>
<evidence type="ECO:0000313" key="1">
    <source>
        <dbReference type="EMBL" id="MCC1485446.1"/>
    </source>
</evidence>
<proteinExistence type="predicted"/>
<evidence type="ECO:0000313" key="2">
    <source>
        <dbReference type="Proteomes" id="UP000778797"/>
    </source>
</evidence>
<dbReference type="PANTHER" id="PTHR48079">
    <property type="entry name" value="PROTEIN YEEZ"/>
    <property type="match status" value="1"/>
</dbReference>
<sequence>MLKTKISIIGCGWLGLPLAKYLIEEGFDIKGSTTSHLKLDHLKSSNIDPYVIRLSETKIEGDVDRFLLNSKIVIINIPPGLRKNPNKNHVNEIRHLITHIEAQHIKYVLYISSTSVYKNEVSMPNITEENLPNAVSNNGKQLITIEQMLQNNPNFETTILRFSGLLDAKRHPGQMLSGKMDLKNGDAPINLIHKDDCIKIISELIKGNIWNAVFNASNPFHPSKKSYYTQYCKANHLPLPHFNTSLKNEGKLIDSSKLVQLLNYSFETAL</sequence>
<dbReference type="PANTHER" id="PTHR48079:SF6">
    <property type="entry name" value="NAD(P)-BINDING DOMAIN-CONTAINING PROTEIN-RELATED"/>
    <property type="match status" value="1"/>
</dbReference>
<dbReference type="Proteomes" id="UP000778797">
    <property type="component" value="Unassembled WGS sequence"/>
</dbReference>
<gene>
    <name evidence="1" type="ORF">J1C55_12645</name>
</gene>
<comment type="caution">
    <text evidence="1">The sequence shown here is derived from an EMBL/GenBank/DDBJ whole genome shotgun (WGS) entry which is preliminary data.</text>
</comment>
<reference evidence="2" key="1">
    <citation type="submission" date="2021-03" db="EMBL/GenBank/DDBJ databases">
        <title>Genome of Cognatishimia sp. F0-27.</title>
        <authorList>
            <person name="Ping X."/>
        </authorList>
    </citation>
    <scope>NUCLEOTIDE SEQUENCE [LARGE SCALE GENOMIC DNA]</scope>
    <source>
        <strain evidence="2">E313</strain>
    </source>
</reference>
<keyword evidence="2" id="KW-1185">Reference proteome</keyword>
<accession>A0ABS8EQF7</accession>